<dbReference type="PROSITE" id="PS50011">
    <property type="entry name" value="PROTEIN_KINASE_DOM"/>
    <property type="match status" value="1"/>
</dbReference>
<name>A0A1V3WMT3_MYCKA</name>
<reference evidence="6 7" key="1">
    <citation type="submission" date="2017-02" db="EMBL/GenBank/DDBJ databases">
        <title>Complete genome sequences of Mycobacterium kansasii strains isolated from rhesus macaques.</title>
        <authorList>
            <person name="Panda A."/>
            <person name="Nagaraj S."/>
            <person name="Zhao X."/>
            <person name="Tettelin H."/>
            <person name="Detolla L.J."/>
        </authorList>
    </citation>
    <scope>NUCLEOTIDE SEQUENCE [LARGE SCALE GENOMIC DNA]</scope>
    <source>
        <strain evidence="6 7">11-3469</strain>
    </source>
</reference>
<evidence type="ECO:0000313" key="6">
    <source>
        <dbReference type="EMBL" id="OOK68068.1"/>
    </source>
</evidence>
<gene>
    <name evidence="6" type="ORF">BZL29_6636</name>
</gene>
<dbReference type="AlphaFoldDB" id="A0A1V3WMT3"/>
<evidence type="ECO:0000259" key="5">
    <source>
        <dbReference type="PROSITE" id="PS50011"/>
    </source>
</evidence>
<evidence type="ECO:0000313" key="7">
    <source>
        <dbReference type="Proteomes" id="UP000188532"/>
    </source>
</evidence>
<keyword evidence="4" id="KW-0067">ATP-binding</keyword>
<dbReference type="GO" id="GO:0004674">
    <property type="term" value="F:protein serine/threonine kinase activity"/>
    <property type="evidence" value="ECO:0007669"/>
    <property type="project" value="TreeGrafter"/>
</dbReference>
<evidence type="ECO:0000256" key="2">
    <source>
        <dbReference type="ARBA" id="ARBA00022741"/>
    </source>
</evidence>
<keyword evidence="3 6" id="KW-0418">Kinase</keyword>
<dbReference type="Pfam" id="PF00069">
    <property type="entry name" value="Pkinase"/>
    <property type="match status" value="1"/>
</dbReference>
<sequence length="139" mass="15562">MDSMLLDGRYLVQAKIASGGTSTVYRGLDVRLDRPVALKVMDSRYAGDEQFLTRFQLEARTVARLKNSGLVAVYDQGLDARHPFLVMELVEGGTLRELLAERGPMPRMPWWPCCARCWAGWQPRIGPAWCTATSSPKTC</sequence>
<evidence type="ECO:0000256" key="3">
    <source>
        <dbReference type="ARBA" id="ARBA00022777"/>
    </source>
</evidence>
<feature type="domain" description="Protein kinase" evidence="5">
    <location>
        <begin position="10"/>
        <end position="139"/>
    </location>
</feature>
<evidence type="ECO:0000256" key="4">
    <source>
        <dbReference type="ARBA" id="ARBA00022840"/>
    </source>
</evidence>
<dbReference type="EMBL" id="MVBN01000008">
    <property type="protein sequence ID" value="OOK68068.1"/>
    <property type="molecule type" value="Genomic_DNA"/>
</dbReference>
<dbReference type="GO" id="GO:0005524">
    <property type="term" value="F:ATP binding"/>
    <property type="evidence" value="ECO:0007669"/>
    <property type="project" value="UniProtKB-KW"/>
</dbReference>
<dbReference type="PANTHER" id="PTHR43289:SF34">
    <property type="entry name" value="SERINE_THREONINE-PROTEIN KINASE YBDM-RELATED"/>
    <property type="match status" value="1"/>
</dbReference>
<evidence type="ECO:0000256" key="1">
    <source>
        <dbReference type="ARBA" id="ARBA00022679"/>
    </source>
</evidence>
<comment type="caution">
    <text evidence="6">The sequence shown here is derived from an EMBL/GenBank/DDBJ whole genome shotgun (WGS) entry which is preliminary data.</text>
</comment>
<dbReference type="Gene3D" id="3.30.200.20">
    <property type="entry name" value="Phosphorylase Kinase, domain 1"/>
    <property type="match status" value="1"/>
</dbReference>
<dbReference type="PANTHER" id="PTHR43289">
    <property type="entry name" value="MITOGEN-ACTIVATED PROTEIN KINASE KINASE KINASE 20-RELATED"/>
    <property type="match status" value="1"/>
</dbReference>
<proteinExistence type="predicted"/>
<dbReference type="Proteomes" id="UP000188532">
    <property type="component" value="Unassembled WGS sequence"/>
</dbReference>
<keyword evidence="1" id="KW-0808">Transferase</keyword>
<protein>
    <submittedName>
        <fullName evidence="6">Tyrosine kinase family protein</fullName>
    </submittedName>
</protein>
<organism evidence="6 7">
    <name type="scientific">Mycobacterium kansasii</name>
    <dbReference type="NCBI Taxonomy" id="1768"/>
    <lineage>
        <taxon>Bacteria</taxon>
        <taxon>Bacillati</taxon>
        <taxon>Actinomycetota</taxon>
        <taxon>Actinomycetes</taxon>
        <taxon>Mycobacteriales</taxon>
        <taxon>Mycobacteriaceae</taxon>
        <taxon>Mycobacterium</taxon>
    </lineage>
</organism>
<dbReference type="InterPro" id="IPR011009">
    <property type="entry name" value="Kinase-like_dom_sf"/>
</dbReference>
<dbReference type="InterPro" id="IPR000719">
    <property type="entry name" value="Prot_kinase_dom"/>
</dbReference>
<dbReference type="SUPFAM" id="SSF56112">
    <property type="entry name" value="Protein kinase-like (PK-like)"/>
    <property type="match status" value="1"/>
</dbReference>
<accession>A0A1V3WMT3</accession>
<keyword evidence="2" id="KW-0547">Nucleotide-binding</keyword>